<name>A0ABQ5GDD8_9ASTR</name>
<protein>
    <submittedName>
        <fullName evidence="1">Uncharacterized protein</fullName>
    </submittedName>
</protein>
<dbReference type="EMBL" id="BQNB010018357">
    <property type="protein sequence ID" value="GJT73495.1"/>
    <property type="molecule type" value="Genomic_DNA"/>
</dbReference>
<reference evidence="1" key="1">
    <citation type="journal article" date="2022" name="Int. J. Mol. Sci.">
        <title>Draft Genome of Tanacetum Coccineum: Genomic Comparison of Closely Related Tanacetum-Family Plants.</title>
        <authorList>
            <person name="Yamashiro T."/>
            <person name="Shiraishi A."/>
            <person name="Nakayama K."/>
            <person name="Satake H."/>
        </authorList>
    </citation>
    <scope>NUCLEOTIDE SEQUENCE</scope>
</reference>
<evidence type="ECO:0000313" key="2">
    <source>
        <dbReference type="Proteomes" id="UP001151760"/>
    </source>
</evidence>
<reference evidence="1" key="2">
    <citation type="submission" date="2022-01" db="EMBL/GenBank/DDBJ databases">
        <authorList>
            <person name="Yamashiro T."/>
            <person name="Shiraishi A."/>
            <person name="Satake H."/>
            <person name="Nakayama K."/>
        </authorList>
    </citation>
    <scope>NUCLEOTIDE SEQUENCE</scope>
</reference>
<gene>
    <name evidence="1" type="ORF">Tco_1032781</name>
</gene>
<dbReference type="Proteomes" id="UP001151760">
    <property type="component" value="Unassembled WGS sequence"/>
</dbReference>
<keyword evidence="2" id="KW-1185">Reference proteome</keyword>
<comment type="caution">
    <text evidence="1">The sequence shown here is derived from an EMBL/GenBank/DDBJ whole genome shotgun (WGS) entry which is preliminary data.</text>
</comment>
<evidence type="ECO:0000313" key="1">
    <source>
        <dbReference type="EMBL" id="GJT73495.1"/>
    </source>
</evidence>
<organism evidence="1 2">
    <name type="scientific">Tanacetum coccineum</name>
    <dbReference type="NCBI Taxonomy" id="301880"/>
    <lineage>
        <taxon>Eukaryota</taxon>
        <taxon>Viridiplantae</taxon>
        <taxon>Streptophyta</taxon>
        <taxon>Embryophyta</taxon>
        <taxon>Tracheophyta</taxon>
        <taxon>Spermatophyta</taxon>
        <taxon>Magnoliopsida</taxon>
        <taxon>eudicotyledons</taxon>
        <taxon>Gunneridae</taxon>
        <taxon>Pentapetalae</taxon>
        <taxon>asterids</taxon>
        <taxon>campanulids</taxon>
        <taxon>Asterales</taxon>
        <taxon>Asteraceae</taxon>
        <taxon>Asteroideae</taxon>
        <taxon>Anthemideae</taxon>
        <taxon>Anthemidinae</taxon>
        <taxon>Tanacetum</taxon>
    </lineage>
</organism>
<sequence length="181" mass="20232">MLCLHAGRKLDSEFSEEENKLRWLILKRNHYQSKLVIDMKDYSASTFQSSSDDQPNLYSSQSLRASGQKDSQENWSWVPKAVSTHINSFSDSSNSMTISCYGALMDTLSLKPVPEEGLQGVSTCSRLSVKNPREENGLSVTSKLKRLLMEAKEKGDVLDAEAEAILAEWNAPHLMNQPPGH</sequence>
<accession>A0ABQ5GDD8</accession>
<proteinExistence type="predicted"/>